<keyword evidence="3" id="KW-1185">Reference proteome</keyword>
<name>A0A167PS98_CALVF</name>
<feature type="compositionally biased region" description="Basic residues" evidence="1">
    <location>
        <begin position="26"/>
        <end position="35"/>
    </location>
</feature>
<gene>
    <name evidence="2" type="ORF">CALVIDRAFT_398460</name>
</gene>
<protein>
    <submittedName>
        <fullName evidence="2">Uncharacterized protein</fullName>
    </submittedName>
</protein>
<dbReference type="AlphaFoldDB" id="A0A167PS98"/>
<dbReference type="EMBL" id="KV417273">
    <property type="protein sequence ID" value="KZO99073.1"/>
    <property type="molecule type" value="Genomic_DNA"/>
</dbReference>
<reference evidence="2 3" key="1">
    <citation type="journal article" date="2016" name="Mol. Biol. Evol.">
        <title>Comparative Genomics of Early-Diverging Mushroom-Forming Fungi Provides Insights into the Origins of Lignocellulose Decay Capabilities.</title>
        <authorList>
            <person name="Nagy L.G."/>
            <person name="Riley R."/>
            <person name="Tritt A."/>
            <person name="Adam C."/>
            <person name="Daum C."/>
            <person name="Floudas D."/>
            <person name="Sun H."/>
            <person name="Yadav J.S."/>
            <person name="Pangilinan J."/>
            <person name="Larsson K.H."/>
            <person name="Matsuura K."/>
            <person name="Barry K."/>
            <person name="Labutti K."/>
            <person name="Kuo R."/>
            <person name="Ohm R.A."/>
            <person name="Bhattacharya S.S."/>
            <person name="Shirouzu T."/>
            <person name="Yoshinaga Y."/>
            <person name="Martin F.M."/>
            <person name="Grigoriev I.V."/>
            <person name="Hibbett D.S."/>
        </authorList>
    </citation>
    <scope>NUCLEOTIDE SEQUENCE [LARGE SCALE GENOMIC DNA]</scope>
    <source>
        <strain evidence="2 3">TUFC12733</strain>
    </source>
</reference>
<sequence>MSYMPGSSPAQTSHDAPPNSPCPLLRAHRRPRPVHRQPDHPRLLGHLQVVYVGERLFGSGVNSNQCQPSRLITGLPPYPCVSFHDEPTVNMRPAALFLLASGVPALAKQCTSNDIRPDSLGTSEVIFYDTDGGHHLLEDLFAALGTKI</sequence>
<organism evidence="2 3">
    <name type="scientific">Calocera viscosa (strain TUFC12733)</name>
    <dbReference type="NCBI Taxonomy" id="1330018"/>
    <lineage>
        <taxon>Eukaryota</taxon>
        <taxon>Fungi</taxon>
        <taxon>Dikarya</taxon>
        <taxon>Basidiomycota</taxon>
        <taxon>Agaricomycotina</taxon>
        <taxon>Dacrymycetes</taxon>
        <taxon>Dacrymycetales</taxon>
        <taxon>Dacrymycetaceae</taxon>
        <taxon>Calocera</taxon>
    </lineage>
</organism>
<accession>A0A167PS98</accession>
<evidence type="ECO:0000256" key="1">
    <source>
        <dbReference type="SAM" id="MobiDB-lite"/>
    </source>
</evidence>
<feature type="region of interest" description="Disordered" evidence="1">
    <location>
        <begin position="1"/>
        <end position="40"/>
    </location>
</feature>
<proteinExistence type="predicted"/>
<evidence type="ECO:0000313" key="2">
    <source>
        <dbReference type="EMBL" id="KZO99073.1"/>
    </source>
</evidence>
<dbReference type="Proteomes" id="UP000076738">
    <property type="component" value="Unassembled WGS sequence"/>
</dbReference>
<evidence type="ECO:0000313" key="3">
    <source>
        <dbReference type="Proteomes" id="UP000076738"/>
    </source>
</evidence>